<gene>
    <name evidence="1" type="ORF">JX360_12745</name>
</gene>
<accession>A0ABT0CDG7</accession>
<dbReference type="Pfam" id="PF11347">
    <property type="entry name" value="CRR42-like"/>
    <property type="match status" value="1"/>
</dbReference>
<keyword evidence="2" id="KW-1185">Reference proteome</keyword>
<sequence>MTEVQRLLPVGATVQVVEMPPFLKTADPMPMLRSANLIQLHEQGVVLQRRPLGTYSVQFANGIFLIDGKYLAAVGSQ</sequence>
<comment type="caution">
    <text evidence="1">The sequence shown here is derived from an EMBL/GenBank/DDBJ whole genome shotgun (WGS) entry which is preliminary data.</text>
</comment>
<evidence type="ECO:0000313" key="1">
    <source>
        <dbReference type="EMBL" id="MCJ2543762.1"/>
    </source>
</evidence>
<reference evidence="1" key="1">
    <citation type="submission" date="2021-02" db="EMBL/GenBank/DDBJ databases">
        <title>The CRISPR/cas machinery reduction and long-range gene transfer in the hot spring cyanobacterium Synechococcus.</title>
        <authorList>
            <person name="Dvorak P."/>
            <person name="Jahodarova E."/>
            <person name="Hasler P."/>
            <person name="Poulickova A."/>
        </authorList>
    </citation>
    <scope>NUCLEOTIDE SEQUENCE</scope>
    <source>
        <strain evidence="1">Rupite</strain>
    </source>
</reference>
<name>A0ABT0CDG7_THEVL</name>
<dbReference type="EMBL" id="JAFIRA010000036">
    <property type="protein sequence ID" value="MCJ2543762.1"/>
    <property type="molecule type" value="Genomic_DNA"/>
</dbReference>
<dbReference type="PANTHER" id="PTHR36799:SF2">
    <property type="entry name" value="PROTEIN CHLORORESPIRATORY REDUCTION 42, CHLOROPLASTIC"/>
    <property type="match status" value="1"/>
</dbReference>
<protein>
    <submittedName>
        <fullName evidence="1">DUF3148 domain-containing protein</fullName>
    </submittedName>
</protein>
<proteinExistence type="predicted"/>
<evidence type="ECO:0000313" key="2">
    <source>
        <dbReference type="Proteomes" id="UP000830835"/>
    </source>
</evidence>
<dbReference type="InterPro" id="IPR021495">
    <property type="entry name" value="CRR42-like"/>
</dbReference>
<dbReference type="PANTHER" id="PTHR36799">
    <property type="match status" value="1"/>
</dbReference>
<organism evidence="1 2">
    <name type="scientific">Thermostichus vulcanus str. 'Rupite'</name>
    <dbReference type="NCBI Taxonomy" id="2813851"/>
    <lineage>
        <taxon>Bacteria</taxon>
        <taxon>Bacillati</taxon>
        <taxon>Cyanobacteriota</taxon>
        <taxon>Cyanophyceae</taxon>
        <taxon>Thermostichales</taxon>
        <taxon>Thermostichaceae</taxon>
        <taxon>Thermostichus</taxon>
    </lineage>
</organism>
<dbReference type="Proteomes" id="UP000830835">
    <property type="component" value="Unassembled WGS sequence"/>
</dbReference>
<dbReference type="RefSeq" id="WP_244351561.1">
    <property type="nucleotide sequence ID" value="NZ_JAFIRA010000036.1"/>
</dbReference>